<keyword evidence="4" id="KW-1185">Reference proteome</keyword>
<reference evidence="2" key="1">
    <citation type="submission" date="2022-10" db="EMBL/GenBank/DDBJ databases">
        <authorList>
            <person name="Chen Y."/>
            <person name="Dougan E. K."/>
            <person name="Chan C."/>
            <person name="Rhodes N."/>
            <person name="Thang M."/>
        </authorList>
    </citation>
    <scope>NUCLEOTIDE SEQUENCE</scope>
</reference>
<evidence type="ECO:0000313" key="2">
    <source>
        <dbReference type="EMBL" id="CAI3994773.1"/>
    </source>
</evidence>
<organism evidence="2">
    <name type="scientific">Cladocopium goreaui</name>
    <dbReference type="NCBI Taxonomy" id="2562237"/>
    <lineage>
        <taxon>Eukaryota</taxon>
        <taxon>Sar</taxon>
        <taxon>Alveolata</taxon>
        <taxon>Dinophyceae</taxon>
        <taxon>Suessiales</taxon>
        <taxon>Symbiodiniaceae</taxon>
        <taxon>Cladocopium</taxon>
    </lineage>
</organism>
<evidence type="ECO:0000313" key="3">
    <source>
        <dbReference type="EMBL" id="CAL1148148.1"/>
    </source>
</evidence>
<dbReference type="EMBL" id="CAMXCT020001994">
    <property type="protein sequence ID" value="CAL1148148.1"/>
    <property type="molecule type" value="Genomic_DNA"/>
</dbReference>
<protein>
    <submittedName>
        <fullName evidence="2">Uncharacterized protein</fullName>
    </submittedName>
</protein>
<dbReference type="EMBL" id="CAMXCT030001994">
    <property type="protein sequence ID" value="CAL4782085.1"/>
    <property type="molecule type" value="Genomic_DNA"/>
</dbReference>
<feature type="region of interest" description="Disordered" evidence="1">
    <location>
        <begin position="97"/>
        <end position="119"/>
    </location>
</feature>
<dbReference type="Proteomes" id="UP001152797">
    <property type="component" value="Unassembled WGS sequence"/>
</dbReference>
<accession>A0A9P1FZV7</accession>
<gene>
    <name evidence="2" type="ORF">C1SCF055_LOCUS21395</name>
</gene>
<reference evidence="3" key="2">
    <citation type="submission" date="2024-04" db="EMBL/GenBank/DDBJ databases">
        <authorList>
            <person name="Chen Y."/>
            <person name="Shah S."/>
            <person name="Dougan E. K."/>
            <person name="Thang M."/>
            <person name="Chan C."/>
        </authorList>
    </citation>
    <scope>NUCLEOTIDE SEQUENCE [LARGE SCALE GENOMIC DNA]</scope>
</reference>
<dbReference type="AlphaFoldDB" id="A0A9P1FZV7"/>
<comment type="caution">
    <text evidence="2">The sequence shown here is derived from an EMBL/GenBank/DDBJ whole genome shotgun (WGS) entry which is preliminary data.</text>
</comment>
<evidence type="ECO:0000313" key="4">
    <source>
        <dbReference type="Proteomes" id="UP001152797"/>
    </source>
</evidence>
<sequence>MSQVISVILHGMAETSMPSVNTFTPPGGARHMPSKTHSSAGLGERWCAQRVCHRLHADAQTIPGNPFQLGTRLTKTYNFVPEKRKVLRCALAEVPTYDSPAQEPQGHEASVVGPREGIPPGIAFTDRKIETSKSFLLMSSITRQTSLLQTNYLVLAGGSEPETRRTRIPSSRDIQRFKRQALTSRNENTADMIGRRQDCESKLVKPDQYESIHESPLLRLQKDVGRIW</sequence>
<proteinExistence type="predicted"/>
<evidence type="ECO:0000256" key="1">
    <source>
        <dbReference type="SAM" id="MobiDB-lite"/>
    </source>
</evidence>
<name>A0A9P1FZV7_9DINO</name>
<dbReference type="EMBL" id="CAMXCT010001994">
    <property type="protein sequence ID" value="CAI3994773.1"/>
    <property type="molecule type" value="Genomic_DNA"/>
</dbReference>